<organism evidence="1 2">
    <name type="scientific">Catharanthus roseus</name>
    <name type="common">Madagascar periwinkle</name>
    <name type="synonym">Vinca rosea</name>
    <dbReference type="NCBI Taxonomy" id="4058"/>
    <lineage>
        <taxon>Eukaryota</taxon>
        <taxon>Viridiplantae</taxon>
        <taxon>Streptophyta</taxon>
        <taxon>Embryophyta</taxon>
        <taxon>Tracheophyta</taxon>
        <taxon>Spermatophyta</taxon>
        <taxon>Magnoliopsida</taxon>
        <taxon>eudicotyledons</taxon>
        <taxon>Gunneridae</taxon>
        <taxon>Pentapetalae</taxon>
        <taxon>asterids</taxon>
        <taxon>lamiids</taxon>
        <taxon>Gentianales</taxon>
        <taxon>Apocynaceae</taxon>
        <taxon>Rauvolfioideae</taxon>
        <taxon>Vinceae</taxon>
        <taxon>Catharanthinae</taxon>
        <taxon>Catharanthus</taxon>
    </lineage>
</organism>
<evidence type="ECO:0000313" key="1">
    <source>
        <dbReference type="EMBL" id="KAI5674059.1"/>
    </source>
</evidence>
<name>A0ACC0BN07_CATRO</name>
<sequence length="162" mass="19002">MADAFFLSFFPFSFSRFPSNRIIPLELHSGESFSNICKYYGPCKFSMFFGDVLHSGFLSQCIKAMLHIGVAFSKRFIITVKQVSAVQRFFWEDLYVEKCSSFEKLHYFDMHECKSGVHSYVVVLRKMFAYVRIIRFKFDLQISHSSWIKPDFLKEMGTFRGG</sequence>
<accession>A0ACC0BN07</accession>
<gene>
    <name evidence="1" type="ORF">M9H77_14423</name>
</gene>
<proteinExistence type="predicted"/>
<dbReference type="Proteomes" id="UP001060085">
    <property type="component" value="Linkage Group LG03"/>
</dbReference>
<keyword evidence="2" id="KW-1185">Reference proteome</keyword>
<dbReference type="EMBL" id="CM044703">
    <property type="protein sequence ID" value="KAI5674059.1"/>
    <property type="molecule type" value="Genomic_DNA"/>
</dbReference>
<comment type="caution">
    <text evidence="1">The sequence shown here is derived from an EMBL/GenBank/DDBJ whole genome shotgun (WGS) entry which is preliminary data.</text>
</comment>
<evidence type="ECO:0000313" key="2">
    <source>
        <dbReference type="Proteomes" id="UP001060085"/>
    </source>
</evidence>
<protein>
    <submittedName>
        <fullName evidence="1">Uncharacterized protein</fullName>
    </submittedName>
</protein>
<reference evidence="2" key="1">
    <citation type="journal article" date="2023" name="Nat. Plants">
        <title>Single-cell RNA sequencing provides a high-resolution roadmap for understanding the multicellular compartmentation of specialized metabolism.</title>
        <authorList>
            <person name="Sun S."/>
            <person name="Shen X."/>
            <person name="Li Y."/>
            <person name="Li Y."/>
            <person name="Wang S."/>
            <person name="Li R."/>
            <person name="Zhang H."/>
            <person name="Shen G."/>
            <person name="Guo B."/>
            <person name="Wei J."/>
            <person name="Xu J."/>
            <person name="St-Pierre B."/>
            <person name="Chen S."/>
            <person name="Sun C."/>
        </authorList>
    </citation>
    <scope>NUCLEOTIDE SEQUENCE [LARGE SCALE GENOMIC DNA]</scope>
</reference>